<sequence length="154" mass="17181">MSKLVKCLIPFALVVGLSPLVSMAQMVPGKHPAYLHALTDLRTARWFLYHQAGDAKVYAGEDKGINEIDAAINEIKRASIDDGKDLNDHPGVDVKEHGSRLLKAIETLRKAHADIDKEEDNPDAHELRHRALEHIDRAIKAAESAHAEWLKEKK</sequence>
<accession>A0A923HMR4</accession>
<gene>
    <name evidence="2" type="ORF">H8K32_05190</name>
</gene>
<reference evidence="2" key="1">
    <citation type="submission" date="2020-08" db="EMBL/GenBank/DDBJ databases">
        <title>Novel species isolated from subtropical streams in China.</title>
        <authorList>
            <person name="Lu H."/>
        </authorList>
    </citation>
    <scope>NUCLEOTIDE SEQUENCE</scope>
    <source>
        <strain evidence="2">KACC 12607</strain>
    </source>
</reference>
<dbReference type="AlphaFoldDB" id="A0A923HMR4"/>
<dbReference type="Proteomes" id="UP000634011">
    <property type="component" value="Unassembled WGS sequence"/>
</dbReference>
<evidence type="ECO:0000256" key="1">
    <source>
        <dbReference type="SAM" id="SignalP"/>
    </source>
</evidence>
<dbReference type="EMBL" id="JACOFV010000003">
    <property type="protein sequence ID" value="MBC3861488.1"/>
    <property type="molecule type" value="Genomic_DNA"/>
</dbReference>
<comment type="caution">
    <text evidence="2">The sequence shown here is derived from an EMBL/GenBank/DDBJ whole genome shotgun (WGS) entry which is preliminary data.</text>
</comment>
<organism evidence="2 3">
    <name type="scientific">Undibacterium jejuense</name>
    <dbReference type="NCBI Taxonomy" id="1344949"/>
    <lineage>
        <taxon>Bacteria</taxon>
        <taxon>Pseudomonadati</taxon>
        <taxon>Pseudomonadota</taxon>
        <taxon>Betaproteobacteria</taxon>
        <taxon>Burkholderiales</taxon>
        <taxon>Oxalobacteraceae</taxon>
        <taxon>Undibacterium</taxon>
    </lineage>
</organism>
<keyword evidence="1" id="KW-0732">Signal</keyword>
<feature type="chain" id="PRO_5036880814" description="Small metal-binding protein" evidence="1">
    <location>
        <begin position="25"/>
        <end position="154"/>
    </location>
</feature>
<evidence type="ECO:0000313" key="2">
    <source>
        <dbReference type="EMBL" id="MBC3861488.1"/>
    </source>
</evidence>
<dbReference type="RefSeq" id="WP_186911413.1">
    <property type="nucleotide sequence ID" value="NZ_JACOFV010000003.1"/>
</dbReference>
<feature type="signal peptide" evidence="1">
    <location>
        <begin position="1"/>
        <end position="24"/>
    </location>
</feature>
<proteinExistence type="predicted"/>
<evidence type="ECO:0000313" key="3">
    <source>
        <dbReference type="Proteomes" id="UP000634011"/>
    </source>
</evidence>
<keyword evidence="3" id="KW-1185">Reference proteome</keyword>
<name>A0A923HMR4_9BURK</name>
<protein>
    <recommendedName>
        <fullName evidence="4">Small metal-binding protein</fullName>
    </recommendedName>
</protein>
<evidence type="ECO:0008006" key="4">
    <source>
        <dbReference type="Google" id="ProtNLM"/>
    </source>
</evidence>